<name>A0A1L6MY62_9BACT</name>
<protein>
    <submittedName>
        <fullName evidence="2">Uncharacterized protein</fullName>
    </submittedName>
</protein>
<accession>A0A1L6MY62</accession>
<feature type="transmembrane region" description="Helical" evidence="1">
    <location>
        <begin position="6"/>
        <end position="26"/>
    </location>
</feature>
<keyword evidence="1" id="KW-0812">Transmembrane</keyword>
<gene>
    <name evidence="2" type="ORF">BCY86_06395</name>
</gene>
<keyword evidence="1" id="KW-1133">Transmembrane helix</keyword>
<proteinExistence type="predicted"/>
<dbReference type="KEGG" id="pabo:BCY86_06395"/>
<dbReference type="Proteomes" id="UP000185544">
    <property type="component" value="Chromosome"/>
</dbReference>
<dbReference type="EMBL" id="CP016908">
    <property type="protein sequence ID" value="APS00348.1"/>
    <property type="molecule type" value="Genomic_DNA"/>
</dbReference>
<evidence type="ECO:0000256" key="1">
    <source>
        <dbReference type="SAM" id="Phobius"/>
    </source>
</evidence>
<dbReference type="AlphaFoldDB" id="A0A1L6MY62"/>
<evidence type="ECO:0000313" key="2">
    <source>
        <dbReference type="EMBL" id="APS00348.1"/>
    </source>
</evidence>
<organism evidence="2 3">
    <name type="scientific">Pajaroellobacter abortibovis</name>
    <dbReference type="NCBI Taxonomy" id="1882918"/>
    <lineage>
        <taxon>Bacteria</taxon>
        <taxon>Pseudomonadati</taxon>
        <taxon>Myxococcota</taxon>
        <taxon>Polyangia</taxon>
        <taxon>Polyangiales</taxon>
        <taxon>Polyangiaceae</taxon>
    </lineage>
</organism>
<keyword evidence="3" id="KW-1185">Reference proteome</keyword>
<reference evidence="2 3" key="1">
    <citation type="submission" date="2016-08" db="EMBL/GenBank/DDBJ databases">
        <title>Identification and validation of antigenic proteins from Pajaroellobacter abortibovis using de-novo genome sequence assembly and reverse vaccinology.</title>
        <authorList>
            <person name="Welly B.T."/>
            <person name="Miller M.R."/>
            <person name="Stott J.L."/>
            <person name="Blanchard M.T."/>
            <person name="Islas-Trejo A.D."/>
            <person name="O'Rourke S.M."/>
            <person name="Young A.E."/>
            <person name="Medrano J.F."/>
            <person name="Van Eenennaam A.L."/>
        </authorList>
    </citation>
    <scope>NUCLEOTIDE SEQUENCE [LARGE SCALE GENOMIC DNA]</scope>
    <source>
        <strain evidence="2 3">BTF92-0548A/99-0131</strain>
    </source>
</reference>
<evidence type="ECO:0000313" key="3">
    <source>
        <dbReference type="Proteomes" id="UP000185544"/>
    </source>
</evidence>
<sequence>MQIGVMILLGGVLVGCKIASIQLLTLPSRPNLTRRQEWFVKPSTTSDRRDFLSIRQIGEILSLESFPSRPLEMLRK</sequence>
<keyword evidence="1" id="KW-0472">Membrane</keyword>